<organism evidence="9 10">
    <name type="scientific">Bifidobacterium [indicum] DSM 20214 = LMG 11587</name>
    <dbReference type="NCBI Taxonomy" id="1341694"/>
    <lineage>
        <taxon>Bacteria</taxon>
        <taxon>Bacillati</taxon>
        <taxon>Actinomycetota</taxon>
        <taxon>Actinomycetes</taxon>
        <taxon>Bifidobacteriales</taxon>
        <taxon>Bifidobacteriaceae</taxon>
        <taxon>Bifidobacterium</taxon>
    </lineage>
</organism>
<dbReference type="PANTHER" id="PTHR33778">
    <property type="entry name" value="PROTEIN MGTC"/>
    <property type="match status" value="1"/>
</dbReference>
<dbReference type="InterPro" id="IPR003416">
    <property type="entry name" value="MgtC/SapB/SrpB/YhiD_fam"/>
</dbReference>
<evidence type="ECO:0000259" key="8">
    <source>
        <dbReference type="Pfam" id="PF02308"/>
    </source>
</evidence>
<evidence type="ECO:0000313" key="10">
    <source>
        <dbReference type="Proteomes" id="UP000028569"/>
    </source>
</evidence>
<keyword evidence="5 7" id="KW-1133">Transmembrane helix</keyword>
<dbReference type="GO" id="GO:0005886">
    <property type="term" value="C:plasma membrane"/>
    <property type="evidence" value="ECO:0007669"/>
    <property type="project" value="UniProtKB-SubCell"/>
</dbReference>
<name>A0A087VUF3_9BIFI</name>
<evidence type="ECO:0000256" key="6">
    <source>
        <dbReference type="ARBA" id="ARBA00023136"/>
    </source>
</evidence>
<evidence type="ECO:0000256" key="3">
    <source>
        <dbReference type="ARBA" id="ARBA00022475"/>
    </source>
</evidence>
<accession>A0A087VUF3</accession>
<sequence length="229" mass="24603">MQGFTMPDTGQVMALVMTLLLCGLIGFEREFLKHDAGIRTHILVGMGSCLFTMVSIYGIQAASGSYSWDASRIAASVASGIGFIGAGVIFFNHDSVRGLTTASAIWVASAVGMACGVQLFSLAILTVAFYFFAVLVVAPVLKWLLRNRQNTVLRITYENGRGSLRESLLLSTRMGFESRVLTTHEVSHDDWFGAEVTVNLLGKGDVSELVESIGQTVGVKAVQVLGEDD</sequence>
<evidence type="ECO:0000256" key="5">
    <source>
        <dbReference type="ARBA" id="ARBA00022989"/>
    </source>
</evidence>
<protein>
    <submittedName>
        <fullName evidence="9">MgtC family magnesium (Mg2) transporter</fullName>
    </submittedName>
</protein>
<dbReference type="HOGENOM" id="CLU_079292_0_1_11"/>
<evidence type="ECO:0000313" key="9">
    <source>
        <dbReference type="EMBL" id="AIC91923.1"/>
    </source>
</evidence>
<dbReference type="PANTHER" id="PTHR33778:SF1">
    <property type="entry name" value="MAGNESIUM TRANSPORTER YHID-RELATED"/>
    <property type="match status" value="1"/>
</dbReference>
<feature type="domain" description="MgtC/SapB/SrpB/YhiD N-terminal" evidence="8">
    <location>
        <begin position="15"/>
        <end position="140"/>
    </location>
</feature>
<dbReference type="InterPro" id="IPR049177">
    <property type="entry name" value="MgtC_SapB_SrpB_YhiD_N"/>
</dbReference>
<feature type="transmembrane region" description="Helical" evidence="7">
    <location>
        <begin position="12"/>
        <end position="28"/>
    </location>
</feature>
<proteinExistence type="inferred from homology"/>
<feature type="transmembrane region" description="Helical" evidence="7">
    <location>
        <begin position="71"/>
        <end position="91"/>
    </location>
</feature>
<reference evidence="9 10" key="1">
    <citation type="journal article" date="2014" name="Appl. Environ. Microbiol.">
        <title>Genomic encyclopedia of type strains of the genus Bifidobacterium.</title>
        <authorList>
            <person name="Milani C."/>
            <person name="Lugli G.A."/>
            <person name="Duranti S."/>
            <person name="Turroni F."/>
            <person name="Bottacini F."/>
            <person name="Mangifesta M."/>
            <person name="Sanchez B."/>
            <person name="Viappiani A."/>
            <person name="Mancabelli L."/>
            <person name="Taminiau B."/>
            <person name="Delcenserie V."/>
            <person name="Barrangou R."/>
            <person name="Margolles A."/>
            <person name="van Sinderen D."/>
            <person name="Ventura M."/>
        </authorList>
    </citation>
    <scope>NUCLEOTIDE SEQUENCE [LARGE SCALE GENOMIC DNA]</scope>
    <source>
        <strain evidence="9 10">LMG 11587</strain>
    </source>
</reference>
<keyword evidence="3" id="KW-1003">Cell membrane</keyword>
<dbReference type="PRINTS" id="PR01837">
    <property type="entry name" value="MGTCSAPBPROT"/>
</dbReference>
<dbReference type="EMBL" id="CP006018">
    <property type="protein sequence ID" value="AIC91923.1"/>
    <property type="molecule type" value="Genomic_DNA"/>
</dbReference>
<evidence type="ECO:0000256" key="7">
    <source>
        <dbReference type="SAM" id="Phobius"/>
    </source>
</evidence>
<dbReference type="AlphaFoldDB" id="A0A087VUF3"/>
<evidence type="ECO:0000256" key="2">
    <source>
        <dbReference type="ARBA" id="ARBA00009298"/>
    </source>
</evidence>
<evidence type="ECO:0000256" key="1">
    <source>
        <dbReference type="ARBA" id="ARBA00004651"/>
    </source>
</evidence>
<feature type="transmembrane region" description="Helical" evidence="7">
    <location>
        <begin position="40"/>
        <end position="59"/>
    </location>
</feature>
<dbReference type="GeneID" id="91566129"/>
<comment type="subcellular location">
    <subcellularLocation>
        <location evidence="1">Cell membrane</location>
        <topology evidence="1">Multi-pass membrane protein</topology>
    </subcellularLocation>
</comment>
<gene>
    <name evidence="9" type="ORF">BINDI_0648</name>
</gene>
<feature type="transmembrane region" description="Helical" evidence="7">
    <location>
        <begin position="103"/>
        <end position="121"/>
    </location>
</feature>
<comment type="similarity">
    <text evidence="2">Belongs to the MgtC/SapB family.</text>
</comment>
<evidence type="ECO:0000256" key="4">
    <source>
        <dbReference type="ARBA" id="ARBA00022692"/>
    </source>
</evidence>
<dbReference type="Proteomes" id="UP000028569">
    <property type="component" value="Chromosome"/>
</dbReference>
<feature type="transmembrane region" description="Helical" evidence="7">
    <location>
        <begin position="127"/>
        <end position="145"/>
    </location>
</feature>
<dbReference type="Pfam" id="PF02308">
    <property type="entry name" value="MgtC"/>
    <property type="match status" value="1"/>
</dbReference>
<keyword evidence="4 7" id="KW-0812">Transmembrane</keyword>
<keyword evidence="10" id="KW-1185">Reference proteome</keyword>
<keyword evidence="6 7" id="KW-0472">Membrane</keyword>
<dbReference type="KEGG" id="bii:BINDI_0648"/>
<dbReference type="RefSeq" id="WP_033490103.1">
    <property type="nucleotide sequence ID" value="NZ_CP006018.1"/>
</dbReference>
<dbReference type="OrthoDB" id="9811198at2"/>